<dbReference type="InterPro" id="IPR014001">
    <property type="entry name" value="Helicase_ATP-bd"/>
</dbReference>
<dbReference type="PANTHER" id="PTHR24031">
    <property type="entry name" value="RNA HELICASE"/>
    <property type="match status" value="1"/>
</dbReference>
<feature type="compositionally biased region" description="Polar residues" evidence="7">
    <location>
        <begin position="99"/>
        <end position="112"/>
    </location>
</feature>
<evidence type="ECO:0000256" key="6">
    <source>
        <dbReference type="RuleBase" id="RU365068"/>
    </source>
</evidence>
<evidence type="ECO:0000256" key="2">
    <source>
        <dbReference type="ARBA" id="ARBA00022801"/>
    </source>
</evidence>
<evidence type="ECO:0000256" key="7">
    <source>
        <dbReference type="SAM" id="MobiDB-lite"/>
    </source>
</evidence>
<feature type="domain" description="Helicase ATP-binding" evidence="8">
    <location>
        <begin position="157"/>
        <end position="336"/>
    </location>
</feature>
<dbReference type="EMBL" id="CP092879">
    <property type="protein sequence ID" value="UYV79353.1"/>
    <property type="molecule type" value="Genomic_DNA"/>
</dbReference>
<dbReference type="InterPro" id="IPR001650">
    <property type="entry name" value="Helicase_C-like"/>
</dbReference>
<evidence type="ECO:0000259" key="8">
    <source>
        <dbReference type="PROSITE" id="PS51192"/>
    </source>
</evidence>
<keyword evidence="4 6" id="KW-0067">ATP-binding</keyword>
<dbReference type="PROSITE" id="PS51192">
    <property type="entry name" value="HELICASE_ATP_BIND_1"/>
    <property type="match status" value="1"/>
</dbReference>
<dbReference type="CDD" id="cd18787">
    <property type="entry name" value="SF2_C_DEAD"/>
    <property type="match status" value="1"/>
</dbReference>
<dbReference type="PROSITE" id="PS51194">
    <property type="entry name" value="HELICASE_CTER"/>
    <property type="match status" value="1"/>
</dbReference>
<dbReference type="InterPro" id="IPR044742">
    <property type="entry name" value="DEAD/DEAH_RhlB"/>
</dbReference>
<comment type="domain">
    <text evidence="6">The Q motif is unique to and characteristic of the DEAD box family of RNA helicases and controls ATP binding and hydrolysis.</text>
</comment>
<keyword evidence="3 6" id="KW-0347">Helicase</keyword>
<protein>
    <recommendedName>
        <fullName evidence="6">ATP-dependent RNA helicase</fullName>
        <ecNumber evidence="6">3.6.4.13</ecNumber>
    </recommendedName>
</protein>
<dbReference type="Proteomes" id="UP001235939">
    <property type="component" value="Chromosome 17"/>
</dbReference>
<dbReference type="Gene3D" id="3.40.50.300">
    <property type="entry name" value="P-loop containing nucleotide triphosphate hydrolases"/>
    <property type="match status" value="2"/>
</dbReference>
<dbReference type="Pfam" id="PF00271">
    <property type="entry name" value="Helicase_C"/>
    <property type="match status" value="1"/>
</dbReference>
<proteinExistence type="inferred from homology"/>
<evidence type="ECO:0000313" key="11">
    <source>
        <dbReference type="Proteomes" id="UP001235939"/>
    </source>
</evidence>
<reference evidence="10 11" key="1">
    <citation type="submission" date="2022-01" db="EMBL/GenBank/DDBJ databases">
        <title>A chromosomal length assembly of Cordylochernes scorpioides.</title>
        <authorList>
            <person name="Zeh D."/>
            <person name="Zeh J."/>
        </authorList>
    </citation>
    <scope>NUCLEOTIDE SEQUENCE [LARGE SCALE GENOMIC DNA]</scope>
    <source>
        <strain evidence="10">IN4F17</strain>
        <tissue evidence="10">Whole Body</tissue>
    </source>
</reference>
<evidence type="ECO:0000259" key="9">
    <source>
        <dbReference type="PROSITE" id="PS51194"/>
    </source>
</evidence>
<organism evidence="10 11">
    <name type="scientific">Cordylochernes scorpioides</name>
    <dbReference type="NCBI Taxonomy" id="51811"/>
    <lineage>
        <taxon>Eukaryota</taxon>
        <taxon>Metazoa</taxon>
        <taxon>Ecdysozoa</taxon>
        <taxon>Arthropoda</taxon>
        <taxon>Chelicerata</taxon>
        <taxon>Arachnida</taxon>
        <taxon>Pseudoscorpiones</taxon>
        <taxon>Cheliferoidea</taxon>
        <taxon>Chernetidae</taxon>
        <taxon>Cordylochernes</taxon>
    </lineage>
</organism>
<evidence type="ECO:0000256" key="4">
    <source>
        <dbReference type="ARBA" id="ARBA00022840"/>
    </source>
</evidence>
<dbReference type="EC" id="3.6.4.13" evidence="6"/>
<dbReference type="InterPro" id="IPR027417">
    <property type="entry name" value="P-loop_NTPase"/>
</dbReference>
<sequence length="630" mass="71598">MKSNGERKNKIAEWTRHLPGKQKGENEEETAESDAGNSEEENEENNQDYSEEENGAQSEEDASQDDDNDDQDNEDEEEEEGSSDREEDAPSTDDEEMETSFQQETEQDQTSDYSERLTLKKDTPFDSLGEIELDKRTLQVLQDSKLTETTRIQARSLPHLMDMKDVTMLSKTGTGKTLAFLLPLVEVVTGLRVKARQGTKVVILSPSQELARQTHTLLHRLLAPHPQTAALVCGHMPKEQERKVLTNHLATFIVATPARLLAHLRTIQVQLRGFLSLVVDEADLMLTDDLYRTSILEIMGRLDRPTHWYQKVLVCATVNEQVRLFAQAYFRSQACVTIGKEEEMATVRRCAQHAIRVETPDKLALLYTFLRKCQEHKVKNLVFLSTCSQVQFYHELFNYINIPVCAIHKLIKHNLDYSYKKIRPNPNKLIVCDISVRMMSDDSLIVTLKEMGDVAVCLQSGMDKAAERRTLRRFQREPGLGLLCTDVLSRGMDLPDVGAVLQLELPRCMEDYIHRVGRTARAGRSGVAYLAVTPNESAFLRLLAPRVPLSWATFTPADSKDLVHQHVQKNLYLKKSARSAFSSTFKALRSHPYAKQLRYNKLDRDQVAKSYGLNFAPKPTAKPLRNKPSR</sequence>
<comment type="catalytic activity">
    <reaction evidence="6">
        <text>ATP + H2O = ADP + phosphate + H(+)</text>
        <dbReference type="Rhea" id="RHEA:13065"/>
        <dbReference type="ChEBI" id="CHEBI:15377"/>
        <dbReference type="ChEBI" id="CHEBI:15378"/>
        <dbReference type="ChEBI" id="CHEBI:30616"/>
        <dbReference type="ChEBI" id="CHEBI:43474"/>
        <dbReference type="ChEBI" id="CHEBI:456216"/>
        <dbReference type="EC" id="3.6.4.13"/>
    </reaction>
</comment>
<keyword evidence="2 6" id="KW-0378">Hydrolase</keyword>
<name>A0ABY6LDU7_9ARAC</name>
<feature type="domain" description="Helicase C-terminal" evidence="9">
    <location>
        <begin position="414"/>
        <end position="563"/>
    </location>
</feature>
<dbReference type="SMART" id="SM00487">
    <property type="entry name" value="DEXDc"/>
    <property type="match status" value="1"/>
</dbReference>
<evidence type="ECO:0000256" key="5">
    <source>
        <dbReference type="ARBA" id="ARBA00022884"/>
    </source>
</evidence>
<keyword evidence="11" id="KW-1185">Reference proteome</keyword>
<comment type="similarity">
    <text evidence="6">Belongs to the DEAD box helicase family.</text>
</comment>
<dbReference type="SMART" id="SM00490">
    <property type="entry name" value="HELICc"/>
    <property type="match status" value="1"/>
</dbReference>
<evidence type="ECO:0000256" key="1">
    <source>
        <dbReference type="ARBA" id="ARBA00022741"/>
    </source>
</evidence>
<keyword evidence="1 6" id="KW-0547">Nucleotide-binding</keyword>
<dbReference type="Pfam" id="PF00270">
    <property type="entry name" value="DEAD"/>
    <property type="match status" value="1"/>
</dbReference>
<evidence type="ECO:0000313" key="10">
    <source>
        <dbReference type="EMBL" id="UYV79353.1"/>
    </source>
</evidence>
<keyword evidence="5 6" id="KW-0694">RNA-binding</keyword>
<feature type="compositionally biased region" description="Basic and acidic residues" evidence="7">
    <location>
        <begin position="1"/>
        <end position="16"/>
    </location>
</feature>
<feature type="region of interest" description="Disordered" evidence="7">
    <location>
        <begin position="1"/>
        <end position="121"/>
    </location>
</feature>
<dbReference type="SUPFAM" id="SSF52540">
    <property type="entry name" value="P-loop containing nucleoside triphosphate hydrolases"/>
    <property type="match status" value="1"/>
</dbReference>
<accession>A0ABY6LDU7</accession>
<evidence type="ECO:0000256" key="3">
    <source>
        <dbReference type="ARBA" id="ARBA00022806"/>
    </source>
</evidence>
<feature type="compositionally biased region" description="Acidic residues" evidence="7">
    <location>
        <begin position="26"/>
        <end position="98"/>
    </location>
</feature>
<comment type="function">
    <text evidence="6">RNA helicase.</text>
</comment>
<dbReference type="CDD" id="cd00268">
    <property type="entry name" value="DEADc"/>
    <property type="match status" value="1"/>
</dbReference>
<dbReference type="InterPro" id="IPR011545">
    <property type="entry name" value="DEAD/DEAH_box_helicase_dom"/>
</dbReference>
<gene>
    <name evidence="10" type="ORF">LAZ67_17002263</name>
</gene>